<dbReference type="PROSITE" id="PS50885">
    <property type="entry name" value="HAMP"/>
    <property type="match status" value="1"/>
</dbReference>
<dbReference type="PROSITE" id="PS50111">
    <property type="entry name" value="CHEMOTAXIS_TRANSDUC_2"/>
    <property type="match status" value="1"/>
</dbReference>
<dbReference type="SUPFAM" id="SSF58104">
    <property type="entry name" value="Methyl-accepting chemotaxis protein (MCP) signaling domain"/>
    <property type="match status" value="1"/>
</dbReference>
<dbReference type="PANTHER" id="PTHR43531">
    <property type="entry name" value="PROTEIN ICFG"/>
    <property type="match status" value="1"/>
</dbReference>
<keyword evidence="2" id="KW-0488">Methylation</keyword>
<dbReference type="Pfam" id="PF00015">
    <property type="entry name" value="MCPsignal"/>
    <property type="match status" value="1"/>
</dbReference>
<dbReference type="SMART" id="SM00304">
    <property type="entry name" value="HAMP"/>
    <property type="match status" value="1"/>
</dbReference>
<dbReference type="GO" id="GO:0004888">
    <property type="term" value="F:transmembrane signaling receptor activity"/>
    <property type="evidence" value="ECO:0007669"/>
    <property type="project" value="InterPro"/>
</dbReference>
<dbReference type="CDD" id="cd11386">
    <property type="entry name" value="MCP_signal"/>
    <property type="match status" value="1"/>
</dbReference>
<accession>A0A2N7WGK5</accession>
<dbReference type="InterPro" id="IPR004089">
    <property type="entry name" value="MCPsignal_dom"/>
</dbReference>
<comment type="subcellular location">
    <subcellularLocation>
        <location evidence="1">Membrane</location>
    </subcellularLocation>
</comment>
<feature type="transmembrane region" description="Helical" evidence="5">
    <location>
        <begin position="184"/>
        <end position="206"/>
    </location>
</feature>
<dbReference type="InterPro" id="IPR024478">
    <property type="entry name" value="HlyB_4HB_MCP"/>
</dbReference>
<keyword evidence="9" id="KW-1185">Reference proteome</keyword>
<feature type="transmembrane region" description="Helical" evidence="5">
    <location>
        <begin position="12"/>
        <end position="34"/>
    </location>
</feature>
<keyword evidence="4" id="KW-0807">Transducer</keyword>
<dbReference type="GO" id="GO:0007165">
    <property type="term" value="P:signal transduction"/>
    <property type="evidence" value="ECO:0007669"/>
    <property type="project" value="UniProtKB-KW"/>
</dbReference>
<feature type="domain" description="Methyl-accepting transducer" evidence="6">
    <location>
        <begin position="265"/>
        <end position="494"/>
    </location>
</feature>
<evidence type="ECO:0000313" key="9">
    <source>
        <dbReference type="Proteomes" id="UP000235347"/>
    </source>
</evidence>
<dbReference type="PANTHER" id="PTHR43531:SF14">
    <property type="entry name" value="METHYL-ACCEPTING CHEMOTAXIS PROTEIN I-RELATED"/>
    <property type="match status" value="1"/>
</dbReference>
<dbReference type="PRINTS" id="PR00260">
    <property type="entry name" value="CHEMTRNSDUCR"/>
</dbReference>
<evidence type="ECO:0000259" key="7">
    <source>
        <dbReference type="PROSITE" id="PS50885"/>
    </source>
</evidence>
<gene>
    <name evidence="8" type="ORF">C0Z19_01965</name>
</gene>
<dbReference type="RefSeq" id="WP_102608082.1">
    <property type="nucleotide sequence ID" value="NZ_CADIKD010000006.1"/>
</dbReference>
<dbReference type="Gene3D" id="1.10.287.950">
    <property type="entry name" value="Methyl-accepting chemotaxis protein"/>
    <property type="match status" value="1"/>
</dbReference>
<name>A0A2N7WGK5_9BURK</name>
<evidence type="ECO:0000256" key="5">
    <source>
        <dbReference type="SAM" id="Phobius"/>
    </source>
</evidence>
<evidence type="ECO:0000256" key="1">
    <source>
        <dbReference type="ARBA" id="ARBA00004370"/>
    </source>
</evidence>
<reference evidence="8 9" key="1">
    <citation type="submission" date="2018-01" db="EMBL/GenBank/DDBJ databases">
        <title>Whole genome analyses suggest that Burkholderia sensu lato contains two further novel genera in the rhizoxinica-symbiotica group Mycetohabitans gen. nov., and Trinickia gen. nov.: implications for the evolution of diazotrophy and nodulation in the Burkholderiaceae.</title>
        <authorList>
            <person name="Estrada-de los Santos P."/>
            <person name="Palmer M."/>
            <person name="Chavez-Ramirez B."/>
            <person name="Beukes C."/>
            <person name="Steenkamp E.T."/>
            <person name="Hirsch A.M."/>
            <person name="Manyaka P."/>
            <person name="Maluk M."/>
            <person name="Lafos M."/>
            <person name="Crook M."/>
            <person name="Gross E."/>
            <person name="Simon M.F."/>
            <person name="Bueno dos Reis Junior F."/>
            <person name="Poole P.S."/>
            <person name="Venter S.N."/>
            <person name="James E.K."/>
        </authorList>
    </citation>
    <scope>NUCLEOTIDE SEQUENCE [LARGE SCALE GENOMIC DNA]</scope>
    <source>
        <strain evidence="8 9">GP25-8</strain>
    </source>
</reference>
<dbReference type="InterPro" id="IPR003660">
    <property type="entry name" value="HAMP_dom"/>
</dbReference>
<evidence type="ECO:0008006" key="10">
    <source>
        <dbReference type="Google" id="ProtNLM"/>
    </source>
</evidence>
<evidence type="ECO:0000313" key="8">
    <source>
        <dbReference type="EMBL" id="PMS28493.1"/>
    </source>
</evidence>
<dbReference type="Pfam" id="PF00672">
    <property type="entry name" value="HAMP"/>
    <property type="match status" value="1"/>
</dbReference>
<dbReference type="Proteomes" id="UP000235347">
    <property type="component" value="Unassembled WGS sequence"/>
</dbReference>
<comment type="caution">
    <text evidence="8">The sequence shown here is derived from an EMBL/GenBank/DDBJ whole genome shotgun (WGS) entry which is preliminary data.</text>
</comment>
<evidence type="ECO:0000259" key="6">
    <source>
        <dbReference type="PROSITE" id="PS50111"/>
    </source>
</evidence>
<dbReference type="InterPro" id="IPR004090">
    <property type="entry name" value="Chemotax_Me-accpt_rcpt"/>
</dbReference>
<keyword evidence="5" id="KW-0472">Membrane</keyword>
<evidence type="ECO:0000256" key="4">
    <source>
        <dbReference type="PROSITE-ProRule" id="PRU00284"/>
    </source>
</evidence>
<dbReference type="GO" id="GO:0006935">
    <property type="term" value="P:chemotaxis"/>
    <property type="evidence" value="ECO:0007669"/>
    <property type="project" value="InterPro"/>
</dbReference>
<sequence length="523" mass="55101">MRTIKSKIYASFIACIALMIAIGLSGLLGAWRISRNSEDSYSSVTVPIVQLSKVLAHQLKVRVALRRMQALRSDTGVRKSLPGLQTDLGALDKQWGLYARGNVNDEQERAIVAQITRELPSFMAKVDSIIGTLKADNFDAADDAIASAEQTSDALGAALEKDAALNAEKALRFASDSKSTFDRVLWISIAFIVVGVLIGAGVSISLGRAITAPLGAAIDIAEQIADGKLDNRLSTSSRDEFGKLIDALRKMDAQLSKTVRDIMASSETVSLAADEIASGNVDLSARTETQAASLEQTASSMTQLTETVKHNADNSRQANALAANATSMADAGNRVVQNMVGTIARISESSTKISDITGVIEGIAFQTNILALNAAVEAARAGEQGRGFAVVAAEVRSLAQRSAAAAKEIKELIGTSVDMIEDGSRQAADVGTTMEEVKNAIKRVAETIGDIAIASDEQSRGIEQVSRAVVQMDDVTQHNAALVEQAAAAAQSLKEQAGKLRTAVSSFRLEQGSPHGYVTGVAS</sequence>
<dbReference type="CDD" id="cd06225">
    <property type="entry name" value="HAMP"/>
    <property type="match status" value="1"/>
</dbReference>
<dbReference type="SMART" id="SM00283">
    <property type="entry name" value="MA"/>
    <property type="match status" value="1"/>
</dbReference>
<evidence type="ECO:0000256" key="3">
    <source>
        <dbReference type="ARBA" id="ARBA00029447"/>
    </source>
</evidence>
<dbReference type="Pfam" id="PF12729">
    <property type="entry name" value="4HB_MCP_1"/>
    <property type="match status" value="1"/>
</dbReference>
<feature type="domain" description="HAMP" evidence="7">
    <location>
        <begin position="208"/>
        <end position="260"/>
    </location>
</feature>
<evidence type="ECO:0000256" key="2">
    <source>
        <dbReference type="ARBA" id="ARBA00022481"/>
    </source>
</evidence>
<proteinExistence type="inferred from homology"/>
<dbReference type="InterPro" id="IPR051310">
    <property type="entry name" value="MCP_chemotaxis"/>
</dbReference>
<dbReference type="FunFam" id="1.10.287.950:FF:000001">
    <property type="entry name" value="Methyl-accepting chemotaxis sensory transducer"/>
    <property type="match status" value="1"/>
</dbReference>
<protein>
    <recommendedName>
        <fullName evidence="10">Methyl-accepting chemotaxis protein</fullName>
    </recommendedName>
</protein>
<organism evidence="8 9">
    <name type="scientific">Trinickia soli</name>
    <dbReference type="NCBI Taxonomy" id="380675"/>
    <lineage>
        <taxon>Bacteria</taxon>
        <taxon>Pseudomonadati</taxon>
        <taxon>Pseudomonadota</taxon>
        <taxon>Betaproteobacteria</taxon>
        <taxon>Burkholderiales</taxon>
        <taxon>Burkholderiaceae</taxon>
        <taxon>Trinickia</taxon>
    </lineage>
</organism>
<keyword evidence="5" id="KW-0812">Transmembrane</keyword>
<dbReference type="EMBL" id="PNYB01000001">
    <property type="protein sequence ID" value="PMS28493.1"/>
    <property type="molecule type" value="Genomic_DNA"/>
</dbReference>
<dbReference type="AlphaFoldDB" id="A0A2N7WGK5"/>
<comment type="similarity">
    <text evidence="3">Belongs to the methyl-accepting chemotaxis (MCP) protein family.</text>
</comment>
<dbReference type="GO" id="GO:0005886">
    <property type="term" value="C:plasma membrane"/>
    <property type="evidence" value="ECO:0007669"/>
    <property type="project" value="TreeGrafter"/>
</dbReference>
<keyword evidence="5" id="KW-1133">Transmembrane helix</keyword>